<dbReference type="PANTHER" id="PTHR32089">
    <property type="entry name" value="METHYL-ACCEPTING CHEMOTAXIS PROTEIN MCPB"/>
    <property type="match status" value="1"/>
</dbReference>
<dbReference type="GO" id="GO:0006935">
    <property type="term" value="P:chemotaxis"/>
    <property type="evidence" value="ECO:0007669"/>
    <property type="project" value="InterPro"/>
</dbReference>
<dbReference type="SUPFAM" id="SSF58104">
    <property type="entry name" value="Methyl-accepting chemotaxis protein (MCP) signaling domain"/>
    <property type="match status" value="1"/>
</dbReference>
<dbReference type="AlphaFoldDB" id="A0A1M6MXS5"/>
<accession>A0A1M6MXS5</accession>
<name>A0A1M6MXS5_9FIRM</name>
<feature type="transmembrane region" description="Helical" evidence="4">
    <location>
        <begin position="7"/>
        <end position="28"/>
    </location>
</feature>
<dbReference type="InterPro" id="IPR003660">
    <property type="entry name" value="HAMP_dom"/>
</dbReference>
<dbReference type="Proteomes" id="UP000184536">
    <property type="component" value="Unassembled WGS sequence"/>
</dbReference>
<keyword evidence="4" id="KW-1133">Transmembrane helix</keyword>
<dbReference type="SMART" id="SM00304">
    <property type="entry name" value="HAMP"/>
    <property type="match status" value="1"/>
</dbReference>
<dbReference type="CDD" id="cd06225">
    <property type="entry name" value="HAMP"/>
    <property type="match status" value="1"/>
</dbReference>
<gene>
    <name evidence="7" type="ORF">SAMN02745975_03128</name>
</gene>
<dbReference type="OrthoDB" id="369336at2"/>
<organism evidence="7 8">
    <name type="scientific">Geosporobacter subterraneus DSM 17957</name>
    <dbReference type="NCBI Taxonomy" id="1121919"/>
    <lineage>
        <taxon>Bacteria</taxon>
        <taxon>Bacillati</taxon>
        <taxon>Bacillota</taxon>
        <taxon>Clostridia</taxon>
        <taxon>Peptostreptococcales</taxon>
        <taxon>Thermotaleaceae</taxon>
        <taxon>Geosporobacter</taxon>
    </lineage>
</organism>
<protein>
    <submittedName>
        <fullName evidence="7">Methyl-accepting chemotaxis sensory transducer with Cache sensor</fullName>
    </submittedName>
</protein>
<keyword evidence="4" id="KW-0812">Transmembrane</keyword>
<keyword evidence="4" id="KW-0472">Membrane</keyword>
<dbReference type="InterPro" id="IPR004090">
    <property type="entry name" value="Chemotax_Me-accpt_rcpt"/>
</dbReference>
<comment type="similarity">
    <text evidence="2">Belongs to the methyl-accepting chemotaxis (MCP) protein family.</text>
</comment>
<reference evidence="8" key="1">
    <citation type="submission" date="2016-11" db="EMBL/GenBank/DDBJ databases">
        <authorList>
            <person name="Varghese N."/>
            <person name="Submissions S."/>
        </authorList>
    </citation>
    <scope>NUCLEOTIDE SEQUENCE [LARGE SCALE GENOMIC DNA]</scope>
    <source>
        <strain evidence="8">DSM 17957</strain>
    </source>
</reference>
<dbReference type="Gene3D" id="3.30.450.20">
    <property type="entry name" value="PAS domain"/>
    <property type="match status" value="1"/>
</dbReference>
<dbReference type="GO" id="GO:0016020">
    <property type="term" value="C:membrane"/>
    <property type="evidence" value="ECO:0007669"/>
    <property type="project" value="InterPro"/>
</dbReference>
<evidence type="ECO:0000256" key="3">
    <source>
        <dbReference type="PROSITE-ProRule" id="PRU00284"/>
    </source>
</evidence>
<evidence type="ECO:0000256" key="1">
    <source>
        <dbReference type="ARBA" id="ARBA00023224"/>
    </source>
</evidence>
<dbReference type="Pfam" id="PF00672">
    <property type="entry name" value="HAMP"/>
    <property type="match status" value="1"/>
</dbReference>
<dbReference type="Gene3D" id="1.10.8.500">
    <property type="entry name" value="HAMP domain in histidine kinase"/>
    <property type="match status" value="1"/>
</dbReference>
<evidence type="ECO:0000259" key="6">
    <source>
        <dbReference type="PROSITE" id="PS50885"/>
    </source>
</evidence>
<evidence type="ECO:0000313" key="7">
    <source>
        <dbReference type="EMBL" id="SHJ88133.1"/>
    </source>
</evidence>
<dbReference type="Gene3D" id="1.10.287.950">
    <property type="entry name" value="Methyl-accepting chemotaxis protein"/>
    <property type="match status" value="1"/>
</dbReference>
<dbReference type="STRING" id="1121919.SAMN02745975_03128"/>
<dbReference type="Pfam" id="PF00015">
    <property type="entry name" value="MCPsignal"/>
    <property type="match status" value="1"/>
</dbReference>
<dbReference type="SMART" id="SM00283">
    <property type="entry name" value="MA"/>
    <property type="match status" value="1"/>
</dbReference>
<dbReference type="EMBL" id="FQZV01000049">
    <property type="protein sequence ID" value="SHJ88133.1"/>
    <property type="molecule type" value="Genomic_DNA"/>
</dbReference>
<proteinExistence type="inferred from homology"/>
<feature type="domain" description="HAMP" evidence="6">
    <location>
        <begin position="176"/>
        <end position="228"/>
    </location>
</feature>
<dbReference type="PROSITE" id="PS50885">
    <property type="entry name" value="HAMP"/>
    <property type="match status" value="1"/>
</dbReference>
<evidence type="ECO:0000256" key="2">
    <source>
        <dbReference type="ARBA" id="ARBA00029447"/>
    </source>
</evidence>
<dbReference type="GO" id="GO:0007165">
    <property type="term" value="P:signal transduction"/>
    <property type="evidence" value="ECO:0007669"/>
    <property type="project" value="UniProtKB-KW"/>
</dbReference>
<evidence type="ECO:0000313" key="8">
    <source>
        <dbReference type="Proteomes" id="UP000184536"/>
    </source>
</evidence>
<dbReference type="GO" id="GO:0004888">
    <property type="term" value="F:transmembrane signaling receptor activity"/>
    <property type="evidence" value="ECO:0007669"/>
    <property type="project" value="InterPro"/>
</dbReference>
<keyword evidence="8" id="KW-1185">Reference proteome</keyword>
<dbReference type="PRINTS" id="PR00260">
    <property type="entry name" value="CHEMTRNSDUCR"/>
</dbReference>
<dbReference type="RefSeq" id="WP_110942167.1">
    <property type="nucleotide sequence ID" value="NZ_FQZV01000049.1"/>
</dbReference>
<keyword evidence="1 3" id="KW-0807">Transducer</keyword>
<evidence type="ECO:0000259" key="5">
    <source>
        <dbReference type="PROSITE" id="PS50111"/>
    </source>
</evidence>
<dbReference type="PANTHER" id="PTHR32089:SF112">
    <property type="entry name" value="LYSOZYME-LIKE PROTEIN-RELATED"/>
    <property type="match status" value="1"/>
</dbReference>
<evidence type="ECO:0000256" key="4">
    <source>
        <dbReference type="SAM" id="Phobius"/>
    </source>
</evidence>
<feature type="transmembrane region" description="Helical" evidence="4">
    <location>
        <begin position="153"/>
        <end position="174"/>
    </location>
</feature>
<sequence>MKLKTKILLPVLMVIIVGISTLGVTSYYRAKSIILDQLYTQAEAELETASAMLERGDVDMQSLLDKVRVGDSGYGYIVDENGIIKIHKNRQTIGLNLNDYDWGKTILATKNGNLTYVYNDSERYTVFNKIKDYIVVIGIPTEEFIKPLNSLRIGMGIVLAVSVILSAVIIFILVNRQIIKPLNTLTKAMEQAGNGDLQVRLEVNTKDEIGTLSENFNKMTENIQNLVQNTKDITIKLKDTFGMIASSVEEVSASTEEVSRAVQEIAAGATNQASEMDNNVQITDDLAEKVENMAQNMTVALNNTASMRNENEVGMGSIKELESVFEENAQTTEIVGGNIESLAERSKSIGMIVETIGSIASQTNLLALNAAIEAARAGEHGRGFAVVADEIRKLAEQSSSATKNIQDIITEIIGVIGNGSSTMTQNKVVVQNASYTLKQTKKVFDQMKTSVEEVAQQIEALDRDIVSIDKLKDSVLDSIKNVAAVSQQTAAATQQISASAQEQTASMEEISASIQDLNEMVNVLSASVAVFKI</sequence>
<dbReference type="PROSITE" id="PS50111">
    <property type="entry name" value="CHEMOTAXIS_TRANSDUC_2"/>
    <property type="match status" value="1"/>
</dbReference>
<feature type="domain" description="Methyl-accepting transducer" evidence="5">
    <location>
        <begin position="247"/>
        <end position="518"/>
    </location>
</feature>
<dbReference type="CDD" id="cd12912">
    <property type="entry name" value="PDC2_MCP_like"/>
    <property type="match status" value="1"/>
</dbReference>
<dbReference type="InterPro" id="IPR004089">
    <property type="entry name" value="MCPsignal_dom"/>
</dbReference>